<dbReference type="KEGG" id="nai:NECAME_15050"/>
<dbReference type="STRING" id="51031.W2SJX3"/>
<accession>W2SJX3</accession>
<evidence type="ECO:0008006" key="8">
    <source>
        <dbReference type="Google" id="ProtNLM"/>
    </source>
</evidence>
<dbReference type="GO" id="GO:0005782">
    <property type="term" value="C:peroxisomal matrix"/>
    <property type="evidence" value="ECO:0007669"/>
    <property type="project" value="UniProtKB-SubCell"/>
</dbReference>
<dbReference type="EMBL" id="KI669039">
    <property type="protein sequence ID" value="ETN69838.1"/>
    <property type="molecule type" value="Genomic_DNA"/>
</dbReference>
<keyword evidence="5" id="KW-0560">Oxidoreductase</keyword>
<dbReference type="GO" id="GO:0019478">
    <property type="term" value="P:D-amino acid catabolic process"/>
    <property type="evidence" value="ECO:0007669"/>
    <property type="project" value="TreeGrafter"/>
</dbReference>
<comment type="cofactor">
    <cofactor evidence="1">
        <name>FAD</name>
        <dbReference type="ChEBI" id="CHEBI:57692"/>
    </cofactor>
</comment>
<dbReference type="PANTHER" id="PTHR11530:SF11">
    <property type="entry name" value="D-ASPARTATE OXIDASE"/>
    <property type="match status" value="1"/>
</dbReference>
<evidence type="ECO:0000256" key="1">
    <source>
        <dbReference type="ARBA" id="ARBA00001974"/>
    </source>
</evidence>
<evidence type="ECO:0000256" key="4">
    <source>
        <dbReference type="ARBA" id="ARBA00022827"/>
    </source>
</evidence>
<dbReference type="PANTHER" id="PTHR11530">
    <property type="entry name" value="D-AMINO ACID OXIDASE"/>
    <property type="match status" value="1"/>
</dbReference>
<evidence type="ECO:0000256" key="3">
    <source>
        <dbReference type="ARBA" id="ARBA00022630"/>
    </source>
</evidence>
<name>W2SJX3_NECAM</name>
<evidence type="ECO:0000313" key="7">
    <source>
        <dbReference type="Proteomes" id="UP000053676"/>
    </source>
</evidence>
<keyword evidence="4" id="KW-0274">FAD</keyword>
<dbReference type="OrthoDB" id="2015447at2759"/>
<keyword evidence="3" id="KW-0285">Flavoprotein</keyword>
<evidence type="ECO:0000256" key="2">
    <source>
        <dbReference type="ARBA" id="ARBA00004253"/>
    </source>
</evidence>
<comment type="subcellular location">
    <subcellularLocation>
        <location evidence="2">Peroxisome matrix</location>
    </subcellularLocation>
</comment>
<reference evidence="7" key="1">
    <citation type="journal article" date="2014" name="Nat. Genet.">
        <title>Genome of the human hookworm Necator americanus.</title>
        <authorList>
            <person name="Tang Y.T."/>
            <person name="Gao X."/>
            <person name="Rosa B.A."/>
            <person name="Abubucker S."/>
            <person name="Hallsworth-Pepin K."/>
            <person name="Martin J."/>
            <person name="Tyagi R."/>
            <person name="Heizer E."/>
            <person name="Zhang X."/>
            <person name="Bhonagiri-Palsikar V."/>
            <person name="Minx P."/>
            <person name="Warren W.C."/>
            <person name="Wang Q."/>
            <person name="Zhan B."/>
            <person name="Hotez P.J."/>
            <person name="Sternberg P.W."/>
            <person name="Dougall A."/>
            <person name="Gaze S.T."/>
            <person name="Mulvenna J."/>
            <person name="Sotillo J."/>
            <person name="Ranganathan S."/>
            <person name="Rabelo E.M."/>
            <person name="Wilson R.K."/>
            <person name="Felgner P.L."/>
            <person name="Bethony J."/>
            <person name="Hawdon J.M."/>
            <person name="Gasser R.B."/>
            <person name="Loukas A."/>
            <person name="Mitreva M."/>
        </authorList>
    </citation>
    <scope>NUCLEOTIDE SEQUENCE [LARGE SCALE GENOMIC DNA]</scope>
</reference>
<proteinExistence type="predicted"/>
<dbReference type="GO" id="GO:0003884">
    <property type="term" value="F:D-amino-acid oxidase activity"/>
    <property type="evidence" value="ECO:0007669"/>
    <property type="project" value="InterPro"/>
</dbReference>
<dbReference type="AlphaFoldDB" id="W2SJX3"/>
<organism evidence="6 7">
    <name type="scientific">Necator americanus</name>
    <name type="common">Human hookworm</name>
    <dbReference type="NCBI Taxonomy" id="51031"/>
    <lineage>
        <taxon>Eukaryota</taxon>
        <taxon>Metazoa</taxon>
        <taxon>Ecdysozoa</taxon>
        <taxon>Nematoda</taxon>
        <taxon>Chromadorea</taxon>
        <taxon>Rhabditida</taxon>
        <taxon>Rhabditina</taxon>
        <taxon>Rhabditomorpha</taxon>
        <taxon>Strongyloidea</taxon>
        <taxon>Ancylostomatidae</taxon>
        <taxon>Bunostominae</taxon>
        <taxon>Necator</taxon>
    </lineage>
</organism>
<keyword evidence="7" id="KW-1185">Reference proteome</keyword>
<dbReference type="Gene3D" id="3.40.50.720">
    <property type="entry name" value="NAD(P)-binding Rossmann-like Domain"/>
    <property type="match status" value="1"/>
</dbReference>
<gene>
    <name evidence="6" type="ORF">NECAME_15050</name>
</gene>
<evidence type="ECO:0000313" key="6">
    <source>
        <dbReference type="EMBL" id="ETN69838.1"/>
    </source>
</evidence>
<protein>
    <recommendedName>
        <fullName evidence="8">FAD dependent oxidoreductase domain-containing protein</fullName>
    </recommendedName>
</protein>
<evidence type="ECO:0000256" key="5">
    <source>
        <dbReference type="ARBA" id="ARBA00023002"/>
    </source>
</evidence>
<dbReference type="GO" id="GO:0071949">
    <property type="term" value="F:FAD binding"/>
    <property type="evidence" value="ECO:0007669"/>
    <property type="project" value="InterPro"/>
</dbReference>
<dbReference type="InterPro" id="IPR023209">
    <property type="entry name" value="DAO"/>
</dbReference>
<dbReference type="Proteomes" id="UP000053676">
    <property type="component" value="Unassembled WGS sequence"/>
</dbReference>
<sequence>MKFHRSREDMKFVGDGNRWCRVTMQHIREYMEEVPNGGAQHYGMCSCVFQEMSGYRFSQDTNIPRWITLMDNVHILTPQEIEQKHPHHQKFINNGGCLVKHYVETLNSITAEYDCIVNCTGLGAKKLFTDDQVHPIRGQISPYQL</sequence>